<dbReference type="SUPFAM" id="SSF47095">
    <property type="entry name" value="HMG-box"/>
    <property type="match status" value="1"/>
</dbReference>
<evidence type="ECO:0000256" key="6">
    <source>
        <dbReference type="SAM" id="MobiDB-lite"/>
    </source>
</evidence>
<dbReference type="FunFam" id="1.10.30.10:FF:000003">
    <property type="entry name" value="Putative transcription factor SOX-6"/>
    <property type="match status" value="1"/>
</dbReference>
<feature type="region of interest" description="Disordered" evidence="6">
    <location>
        <begin position="288"/>
        <end position="328"/>
    </location>
</feature>
<dbReference type="GO" id="GO:0000978">
    <property type="term" value="F:RNA polymerase II cis-regulatory region sequence-specific DNA binding"/>
    <property type="evidence" value="ECO:0007669"/>
    <property type="project" value="TreeGrafter"/>
</dbReference>
<feature type="domain" description="HMG box" evidence="7">
    <location>
        <begin position="329"/>
        <end position="397"/>
    </location>
</feature>
<protein>
    <recommendedName>
        <fullName evidence="7">HMG box domain-containing protein</fullName>
    </recommendedName>
</protein>
<keyword evidence="9" id="KW-1185">Reference proteome</keyword>
<keyword evidence="2 5" id="KW-0238">DNA-binding</keyword>
<evidence type="ECO:0000256" key="4">
    <source>
        <dbReference type="ARBA" id="ARBA00023242"/>
    </source>
</evidence>
<gene>
    <name evidence="8" type="ORF">PMAYCL1PPCAC_30710</name>
</gene>
<feature type="region of interest" description="Disordered" evidence="6">
    <location>
        <begin position="423"/>
        <end position="443"/>
    </location>
</feature>
<dbReference type="Proteomes" id="UP001328107">
    <property type="component" value="Unassembled WGS sequence"/>
</dbReference>
<dbReference type="AlphaFoldDB" id="A0AAN5DD69"/>
<evidence type="ECO:0000256" key="2">
    <source>
        <dbReference type="ARBA" id="ARBA00023125"/>
    </source>
</evidence>
<name>A0AAN5DD69_9BILA</name>
<proteinExistence type="predicted"/>
<dbReference type="PROSITE" id="PS50118">
    <property type="entry name" value="HMG_BOX_2"/>
    <property type="match status" value="1"/>
</dbReference>
<dbReference type="InterPro" id="IPR051356">
    <property type="entry name" value="SOX/SOX-like_TF"/>
</dbReference>
<dbReference type="Gene3D" id="1.10.30.10">
    <property type="entry name" value="High mobility group box domain"/>
    <property type="match status" value="1"/>
</dbReference>
<dbReference type="CDD" id="cd22042">
    <property type="entry name" value="HMG-box_EGL13-like"/>
    <property type="match status" value="1"/>
</dbReference>
<evidence type="ECO:0000313" key="8">
    <source>
        <dbReference type="EMBL" id="GMR60515.1"/>
    </source>
</evidence>
<feature type="compositionally biased region" description="Low complexity" evidence="6">
    <location>
        <begin position="71"/>
        <end position="93"/>
    </location>
</feature>
<dbReference type="GO" id="GO:0000981">
    <property type="term" value="F:DNA-binding transcription factor activity, RNA polymerase II-specific"/>
    <property type="evidence" value="ECO:0007669"/>
    <property type="project" value="TreeGrafter"/>
</dbReference>
<accession>A0AAN5DD69</accession>
<dbReference type="SMART" id="SM00398">
    <property type="entry name" value="HMG"/>
    <property type="match status" value="1"/>
</dbReference>
<feature type="compositionally biased region" description="Polar residues" evidence="6">
    <location>
        <begin position="296"/>
        <end position="309"/>
    </location>
</feature>
<sequence>ASSSTTICLLLVLPRMSSRRKAAPMRIESNGESLENGAGRLAFDELNNLEIMDSSTPMFPLSISSPQGLTSSSAKSDSSGASEHTSTSSSSSSPMDIPDVLAQTEHGCTVLIDGPTLRDVIHSVENVEGRQALVQSLIRQLTSIKDRLGLEAEKEEEKEVKKEEPEQKISPDIDFLKQQSDIFKMQQNQRFIASVFPSLFFSGNYESLAGSLLSGAGANPLLNGSGLTKEKLDRFVVDHPLNLSHKMSEEMSRIPASLASLVPPTLLPTPKSSTATPNAFTAPQIVAESSFPPHSPASSGKSTPSQNLTPGELGLNGGARNVSRSPNHIKRPMNAFMVWARDERRKILKACPDMHNSNISKILGSRWKSMSNAEKQPYYEEQSRLSKLHMEQHPDYRYRPRPKRTCLIDGKKVRLTEYKTMIKNKSPNGKSMDWDAESTSPPSQVDFSLTSSLLADLTHHHQFLQTAE</sequence>
<dbReference type="InterPro" id="IPR009071">
    <property type="entry name" value="HMG_box_dom"/>
</dbReference>
<keyword evidence="1" id="KW-0805">Transcription regulation</keyword>
<dbReference type="EMBL" id="BTRK01000006">
    <property type="protein sequence ID" value="GMR60515.1"/>
    <property type="molecule type" value="Genomic_DNA"/>
</dbReference>
<dbReference type="PANTHER" id="PTHR45789">
    <property type="entry name" value="FI18025P1"/>
    <property type="match status" value="1"/>
</dbReference>
<organism evidence="8 9">
    <name type="scientific">Pristionchus mayeri</name>
    <dbReference type="NCBI Taxonomy" id="1317129"/>
    <lineage>
        <taxon>Eukaryota</taxon>
        <taxon>Metazoa</taxon>
        <taxon>Ecdysozoa</taxon>
        <taxon>Nematoda</taxon>
        <taxon>Chromadorea</taxon>
        <taxon>Rhabditida</taxon>
        <taxon>Rhabditina</taxon>
        <taxon>Diplogasteromorpha</taxon>
        <taxon>Diplogasteroidea</taxon>
        <taxon>Neodiplogasteridae</taxon>
        <taxon>Pristionchus</taxon>
    </lineage>
</organism>
<feature type="region of interest" description="Disordered" evidence="6">
    <location>
        <begin position="60"/>
        <end position="98"/>
    </location>
</feature>
<evidence type="ECO:0000256" key="3">
    <source>
        <dbReference type="ARBA" id="ARBA00023163"/>
    </source>
</evidence>
<keyword evidence="3" id="KW-0804">Transcription</keyword>
<dbReference type="InterPro" id="IPR036910">
    <property type="entry name" value="HMG_box_dom_sf"/>
</dbReference>
<evidence type="ECO:0000259" key="7">
    <source>
        <dbReference type="PROSITE" id="PS50118"/>
    </source>
</evidence>
<feature type="compositionally biased region" description="Polar residues" evidence="6">
    <location>
        <begin position="60"/>
        <end position="70"/>
    </location>
</feature>
<evidence type="ECO:0000313" key="9">
    <source>
        <dbReference type="Proteomes" id="UP001328107"/>
    </source>
</evidence>
<evidence type="ECO:0000256" key="5">
    <source>
        <dbReference type="PROSITE-ProRule" id="PRU00267"/>
    </source>
</evidence>
<feature type="non-terminal residue" evidence="8">
    <location>
        <position position="1"/>
    </location>
</feature>
<reference evidence="9" key="1">
    <citation type="submission" date="2022-10" db="EMBL/GenBank/DDBJ databases">
        <title>Genome assembly of Pristionchus species.</title>
        <authorList>
            <person name="Yoshida K."/>
            <person name="Sommer R.J."/>
        </authorList>
    </citation>
    <scope>NUCLEOTIDE SEQUENCE [LARGE SCALE GENOMIC DNA]</scope>
    <source>
        <strain evidence="9">RS5460</strain>
    </source>
</reference>
<feature type="DNA-binding region" description="HMG box" evidence="5">
    <location>
        <begin position="329"/>
        <end position="397"/>
    </location>
</feature>
<dbReference type="PANTHER" id="PTHR45789:SF2">
    <property type="entry name" value="FI18025P1"/>
    <property type="match status" value="1"/>
</dbReference>
<dbReference type="GO" id="GO:0005634">
    <property type="term" value="C:nucleus"/>
    <property type="evidence" value="ECO:0007669"/>
    <property type="project" value="UniProtKB-UniRule"/>
</dbReference>
<comment type="caution">
    <text evidence="8">The sequence shown here is derived from an EMBL/GenBank/DDBJ whole genome shotgun (WGS) entry which is preliminary data.</text>
</comment>
<dbReference type="Pfam" id="PF00505">
    <property type="entry name" value="HMG_box"/>
    <property type="match status" value="1"/>
</dbReference>
<keyword evidence="4 5" id="KW-0539">Nucleus</keyword>
<dbReference type="GO" id="GO:0045165">
    <property type="term" value="P:cell fate commitment"/>
    <property type="evidence" value="ECO:0007669"/>
    <property type="project" value="TreeGrafter"/>
</dbReference>
<evidence type="ECO:0000256" key="1">
    <source>
        <dbReference type="ARBA" id="ARBA00023015"/>
    </source>
</evidence>